<feature type="compositionally biased region" description="Polar residues" evidence="6">
    <location>
        <begin position="183"/>
        <end position="195"/>
    </location>
</feature>
<evidence type="ECO:0000256" key="2">
    <source>
        <dbReference type="ARBA" id="ARBA00022692"/>
    </source>
</evidence>
<keyword evidence="2 7" id="KW-0812">Transmembrane</keyword>
<dbReference type="GO" id="GO:0016020">
    <property type="term" value="C:membrane"/>
    <property type="evidence" value="ECO:0007669"/>
    <property type="project" value="UniProtKB-SubCell"/>
</dbReference>
<feature type="domain" description="Rhodopsin" evidence="8">
    <location>
        <begin position="1"/>
        <end position="132"/>
    </location>
</feature>
<evidence type="ECO:0000256" key="6">
    <source>
        <dbReference type="SAM" id="MobiDB-lite"/>
    </source>
</evidence>
<dbReference type="EMBL" id="ML977607">
    <property type="protein sequence ID" value="KAF1997982.1"/>
    <property type="molecule type" value="Genomic_DNA"/>
</dbReference>
<dbReference type="InterPro" id="IPR052337">
    <property type="entry name" value="SAT4-like"/>
</dbReference>
<protein>
    <recommendedName>
        <fullName evidence="8">Rhodopsin domain-containing protein</fullName>
    </recommendedName>
</protein>
<accession>A0A6A5W8A0</accession>
<keyword evidence="3 7" id="KW-1133">Transmembrane helix</keyword>
<evidence type="ECO:0000256" key="5">
    <source>
        <dbReference type="ARBA" id="ARBA00038359"/>
    </source>
</evidence>
<feature type="region of interest" description="Disordered" evidence="6">
    <location>
        <begin position="183"/>
        <end position="207"/>
    </location>
</feature>
<evidence type="ECO:0000313" key="10">
    <source>
        <dbReference type="Proteomes" id="UP000799779"/>
    </source>
</evidence>
<dbReference type="OrthoDB" id="10017208at2759"/>
<feature type="region of interest" description="Disordered" evidence="6">
    <location>
        <begin position="153"/>
        <end position="172"/>
    </location>
</feature>
<evidence type="ECO:0000313" key="9">
    <source>
        <dbReference type="EMBL" id="KAF1997982.1"/>
    </source>
</evidence>
<feature type="transmembrane region" description="Helical" evidence="7">
    <location>
        <begin position="75"/>
        <end position="96"/>
    </location>
</feature>
<feature type="compositionally biased region" description="Basic and acidic residues" evidence="6">
    <location>
        <begin position="197"/>
        <end position="207"/>
    </location>
</feature>
<organism evidence="9 10">
    <name type="scientific">Amniculicola lignicola CBS 123094</name>
    <dbReference type="NCBI Taxonomy" id="1392246"/>
    <lineage>
        <taxon>Eukaryota</taxon>
        <taxon>Fungi</taxon>
        <taxon>Dikarya</taxon>
        <taxon>Ascomycota</taxon>
        <taxon>Pezizomycotina</taxon>
        <taxon>Dothideomycetes</taxon>
        <taxon>Pleosporomycetidae</taxon>
        <taxon>Pleosporales</taxon>
        <taxon>Amniculicolaceae</taxon>
        <taxon>Amniculicola</taxon>
    </lineage>
</organism>
<reference evidence="9" key="1">
    <citation type="journal article" date="2020" name="Stud. Mycol.">
        <title>101 Dothideomycetes genomes: a test case for predicting lifestyles and emergence of pathogens.</title>
        <authorList>
            <person name="Haridas S."/>
            <person name="Albert R."/>
            <person name="Binder M."/>
            <person name="Bloem J."/>
            <person name="Labutti K."/>
            <person name="Salamov A."/>
            <person name="Andreopoulos B."/>
            <person name="Baker S."/>
            <person name="Barry K."/>
            <person name="Bills G."/>
            <person name="Bluhm B."/>
            <person name="Cannon C."/>
            <person name="Castanera R."/>
            <person name="Culley D."/>
            <person name="Daum C."/>
            <person name="Ezra D."/>
            <person name="Gonzalez J."/>
            <person name="Henrissat B."/>
            <person name="Kuo A."/>
            <person name="Liang C."/>
            <person name="Lipzen A."/>
            <person name="Lutzoni F."/>
            <person name="Magnuson J."/>
            <person name="Mondo S."/>
            <person name="Nolan M."/>
            <person name="Ohm R."/>
            <person name="Pangilinan J."/>
            <person name="Park H.-J."/>
            <person name="Ramirez L."/>
            <person name="Alfaro M."/>
            <person name="Sun H."/>
            <person name="Tritt A."/>
            <person name="Yoshinaga Y."/>
            <person name="Zwiers L.-H."/>
            <person name="Turgeon B."/>
            <person name="Goodwin S."/>
            <person name="Spatafora J."/>
            <person name="Crous P."/>
            <person name="Grigoriev I."/>
        </authorList>
    </citation>
    <scope>NUCLEOTIDE SEQUENCE</scope>
    <source>
        <strain evidence="9">CBS 123094</strain>
    </source>
</reference>
<keyword evidence="10" id="KW-1185">Reference proteome</keyword>
<name>A0A6A5W8A0_9PLEO</name>
<gene>
    <name evidence="9" type="ORF">P154DRAFT_264771</name>
</gene>
<evidence type="ECO:0000256" key="1">
    <source>
        <dbReference type="ARBA" id="ARBA00004141"/>
    </source>
</evidence>
<proteinExistence type="inferred from homology"/>
<feature type="transmembrane region" description="Helical" evidence="7">
    <location>
        <begin position="108"/>
        <end position="132"/>
    </location>
</feature>
<comment type="similarity">
    <text evidence="5">Belongs to the SAT4 family.</text>
</comment>
<evidence type="ECO:0000256" key="7">
    <source>
        <dbReference type="SAM" id="Phobius"/>
    </source>
</evidence>
<dbReference type="PANTHER" id="PTHR33048:SF47">
    <property type="entry name" value="INTEGRAL MEMBRANE PROTEIN-RELATED"/>
    <property type="match status" value="1"/>
</dbReference>
<dbReference type="InterPro" id="IPR049326">
    <property type="entry name" value="Rhodopsin_dom_fungi"/>
</dbReference>
<dbReference type="Pfam" id="PF20684">
    <property type="entry name" value="Fung_rhodopsin"/>
    <property type="match status" value="1"/>
</dbReference>
<dbReference type="AlphaFoldDB" id="A0A6A5W8A0"/>
<evidence type="ECO:0000256" key="3">
    <source>
        <dbReference type="ARBA" id="ARBA00022989"/>
    </source>
</evidence>
<keyword evidence="4 7" id="KW-0472">Membrane</keyword>
<dbReference type="PANTHER" id="PTHR33048">
    <property type="entry name" value="PTH11-LIKE INTEGRAL MEMBRANE PROTEIN (AFU_ORTHOLOGUE AFUA_5G11245)"/>
    <property type="match status" value="1"/>
</dbReference>
<evidence type="ECO:0000259" key="8">
    <source>
        <dbReference type="Pfam" id="PF20684"/>
    </source>
</evidence>
<sequence>MVICVCWSIASFIPFLFQCSPIYKAYRPWVKGKCFSLNKWLWGTTISNAIIDWMILLVPIVPLWTLNLSRMETPLVFAAFMFGSLACIASTARAALSVSLDYADFGVGSFFAVLTIFAEPMLAIISACLPFLPISRPLINAFLAFKRKVSQGSRHKATPKPDSGPSPQDSRAYIEDLSGSISLTHSRPSTITTVRPDTGERTREFVG</sequence>
<dbReference type="Proteomes" id="UP000799779">
    <property type="component" value="Unassembled WGS sequence"/>
</dbReference>
<feature type="transmembrane region" description="Helical" evidence="7">
    <location>
        <begin position="42"/>
        <end position="63"/>
    </location>
</feature>
<comment type="subcellular location">
    <subcellularLocation>
        <location evidence="1">Membrane</location>
        <topology evidence="1">Multi-pass membrane protein</topology>
    </subcellularLocation>
</comment>
<evidence type="ECO:0000256" key="4">
    <source>
        <dbReference type="ARBA" id="ARBA00023136"/>
    </source>
</evidence>